<gene>
    <name evidence="3" type="ordered locus">LEPBI_I2565</name>
</gene>
<dbReference type="PANTHER" id="PTHR43855:SF1">
    <property type="entry name" value="THIOSULFATE SULFURTRANSFERASE"/>
    <property type="match status" value="1"/>
</dbReference>
<evidence type="ECO:0000313" key="4">
    <source>
        <dbReference type="Proteomes" id="UP000001847"/>
    </source>
</evidence>
<dbReference type="CDD" id="cd01449">
    <property type="entry name" value="TST_Repeat_2"/>
    <property type="match status" value="1"/>
</dbReference>
<dbReference type="AlphaFoldDB" id="B0SM16"/>
<feature type="domain" description="Rhodanese" evidence="2">
    <location>
        <begin position="186"/>
        <end position="297"/>
    </location>
</feature>
<dbReference type="PROSITE" id="PS50206">
    <property type="entry name" value="RHODANESE_3"/>
    <property type="match status" value="2"/>
</dbReference>
<dbReference type="Pfam" id="PF00581">
    <property type="entry name" value="Rhodanese"/>
    <property type="match status" value="1"/>
</dbReference>
<keyword evidence="4" id="KW-1185">Reference proteome</keyword>
<dbReference type="PANTHER" id="PTHR43855">
    <property type="entry name" value="THIOSULFATE SULFURTRANSFERASE"/>
    <property type="match status" value="1"/>
</dbReference>
<dbReference type="SUPFAM" id="SSF52821">
    <property type="entry name" value="Rhodanese/Cell cycle control phosphatase"/>
    <property type="match status" value="2"/>
</dbReference>
<dbReference type="HOGENOM" id="CLU_031618_1_0_12"/>
<evidence type="ECO:0000256" key="1">
    <source>
        <dbReference type="ARBA" id="ARBA00022737"/>
    </source>
</evidence>
<dbReference type="InterPro" id="IPR051126">
    <property type="entry name" value="Thiosulfate_sulfurtransferase"/>
</dbReference>
<organism evidence="3 4">
    <name type="scientific">Leptospira biflexa serovar Patoc (strain Patoc 1 / ATCC 23582 / Paris)</name>
    <dbReference type="NCBI Taxonomy" id="456481"/>
    <lineage>
        <taxon>Bacteria</taxon>
        <taxon>Pseudomonadati</taxon>
        <taxon>Spirochaetota</taxon>
        <taxon>Spirochaetia</taxon>
        <taxon>Leptospirales</taxon>
        <taxon>Leptospiraceae</taxon>
        <taxon>Leptospira</taxon>
    </lineage>
</organism>
<proteinExistence type="predicted"/>
<keyword evidence="1" id="KW-0677">Repeat</keyword>
<keyword evidence="3" id="KW-0808">Transferase</keyword>
<dbReference type="SMART" id="SM00450">
    <property type="entry name" value="RHOD"/>
    <property type="match status" value="2"/>
</dbReference>
<dbReference type="EMBL" id="CP000786">
    <property type="protein sequence ID" value="ABZ98646.1"/>
    <property type="molecule type" value="Genomic_DNA"/>
</dbReference>
<dbReference type="OrthoDB" id="9770030at2"/>
<dbReference type="Gene3D" id="3.40.250.10">
    <property type="entry name" value="Rhodanese-like domain"/>
    <property type="match status" value="2"/>
</dbReference>
<feature type="domain" description="Rhodanese" evidence="2">
    <location>
        <begin position="49"/>
        <end position="155"/>
    </location>
</feature>
<name>B0SM16_LEPBP</name>
<dbReference type="KEGG" id="lbi:LEPBI_I2565"/>
<dbReference type="STRING" id="456481.LEPBI_I2565"/>
<dbReference type="BioCyc" id="LBIF456481:LEPBI_RS12625-MONOMER"/>
<dbReference type="Proteomes" id="UP000001847">
    <property type="component" value="Chromosome I"/>
</dbReference>
<dbReference type="RefSeq" id="WP_012389507.1">
    <property type="nucleotide sequence ID" value="NC_010602.1"/>
</dbReference>
<evidence type="ECO:0000259" key="2">
    <source>
        <dbReference type="PROSITE" id="PS50206"/>
    </source>
</evidence>
<accession>B0SM16</accession>
<dbReference type="EC" id="2.8.1.1" evidence="3"/>
<evidence type="ECO:0000313" key="3">
    <source>
        <dbReference type="EMBL" id="ABZ98646.1"/>
    </source>
</evidence>
<dbReference type="InterPro" id="IPR001763">
    <property type="entry name" value="Rhodanese-like_dom"/>
</dbReference>
<dbReference type="InterPro" id="IPR036873">
    <property type="entry name" value="Rhodanese-like_dom_sf"/>
</dbReference>
<protein>
    <submittedName>
        <fullName evidence="3">Putative thiosulfate sulfurtransferase putative signal peptide</fullName>
        <ecNumber evidence="3">2.8.1.1</ecNumber>
    </submittedName>
</protein>
<sequence length="298" mass="34123">MKIQRSYGIYLFAIALFWALWLQLSAGPKKQGLNPKTHTWFLSPKEALDLPEFKTIDTRSFPSRLLEKLPMSQVLGWEDLSLKENPFRGKLQKEEDIQKKLLSLGFHLEDLILVLGDGASGWGEEGRIVWSLREVGFSNVFWFDGNVRSLKEVLVVRKQRASHPIEKDTIQIKTNITKEEISKQLQNNFYQILDTRETREFSGSTPYGESRGGHIPGAKSFYYQNLFDAKGSIKSKQEVETILSQLGITKTKPIIAYCTGGVRSAFVVGILRSYGYNAYNYSGSMWEWSFYPDLPMEK</sequence>
<dbReference type="GO" id="GO:0004792">
    <property type="term" value="F:thiosulfate-cyanide sulfurtransferase activity"/>
    <property type="evidence" value="ECO:0007669"/>
    <property type="project" value="UniProtKB-EC"/>
</dbReference>
<reference evidence="3 4" key="1">
    <citation type="journal article" date="2008" name="PLoS ONE">
        <title>Genome sequence of the saprophyte Leptospira biflexa provides insights into the evolution of Leptospira and the pathogenesis of leptospirosis.</title>
        <authorList>
            <person name="Picardeau M."/>
            <person name="Bulach D.M."/>
            <person name="Bouchier C."/>
            <person name="Zuerner R.L."/>
            <person name="Zidane N."/>
            <person name="Wilson P.J."/>
            <person name="Creno S."/>
            <person name="Kuczek E.S."/>
            <person name="Bommezzadri S."/>
            <person name="Davis J.C."/>
            <person name="McGrath A."/>
            <person name="Johnson M.J."/>
            <person name="Boursaux-Eude C."/>
            <person name="Seemann T."/>
            <person name="Rouy Z."/>
            <person name="Coppel R.L."/>
            <person name="Rood J.I."/>
            <person name="Lajus A."/>
            <person name="Davies J.K."/>
            <person name="Medigue C."/>
            <person name="Adler B."/>
        </authorList>
    </citation>
    <scope>NUCLEOTIDE SEQUENCE [LARGE SCALE GENOMIC DNA]</scope>
    <source>
        <strain evidence="4">Patoc 1 / ATCC 23582 / Paris</strain>
    </source>
</reference>